<name>A0ABV3P5G6_9ACTN</name>
<organism evidence="1 2">
    <name type="scientific">Kineococcus endophyticus</name>
    <dbReference type="NCBI Taxonomy" id="1181883"/>
    <lineage>
        <taxon>Bacteria</taxon>
        <taxon>Bacillati</taxon>
        <taxon>Actinomycetota</taxon>
        <taxon>Actinomycetes</taxon>
        <taxon>Kineosporiales</taxon>
        <taxon>Kineosporiaceae</taxon>
        <taxon>Kineococcus</taxon>
    </lineage>
</organism>
<gene>
    <name evidence="1" type="ORF">AB1207_07755</name>
</gene>
<sequence>MSDTLKDTLQTDLTTAMKARDELRSATLRMVLTAVRGEEVAGKSARTLSDEEVVTVLQREAKKRREAAEAYDGAGRVEQAERERGELGVIETYLPTPLTDEELTELVDEAVLVATGEGLTGMGAMGAVMSQLKPKVAGRADGKRLSGAVKARLQA</sequence>
<dbReference type="PANTHER" id="PTHR28055">
    <property type="entry name" value="ALTERED INHERITANCE OF MITOCHONDRIA PROTEIN 41, MITOCHONDRIAL"/>
    <property type="match status" value="1"/>
</dbReference>
<dbReference type="PANTHER" id="PTHR28055:SF1">
    <property type="entry name" value="ALTERED INHERITANCE OF MITOCHONDRIA PROTEIN 41, MITOCHONDRIAL"/>
    <property type="match status" value="1"/>
</dbReference>
<evidence type="ECO:0000313" key="1">
    <source>
        <dbReference type="EMBL" id="MEW9264638.1"/>
    </source>
</evidence>
<dbReference type="InterPro" id="IPR042184">
    <property type="entry name" value="YqeY/Aim41_N"/>
</dbReference>
<evidence type="ECO:0000313" key="2">
    <source>
        <dbReference type="Proteomes" id="UP001555826"/>
    </source>
</evidence>
<dbReference type="InterPro" id="IPR023168">
    <property type="entry name" value="GatB_Yqey_C_2"/>
</dbReference>
<dbReference type="Pfam" id="PF09424">
    <property type="entry name" value="YqeY"/>
    <property type="match status" value="1"/>
</dbReference>
<dbReference type="SUPFAM" id="SSF89095">
    <property type="entry name" value="GatB/YqeY motif"/>
    <property type="match status" value="1"/>
</dbReference>
<protein>
    <submittedName>
        <fullName evidence="1">GatB/YqeY domain-containing protein</fullName>
    </submittedName>
</protein>
<dbReference type="Proteomes" id="UP001555826">
    <property type="component" value="Unassembled WGS sequence"/>
</dbReference>
<reference evidence="1 2" key="1">
    <citation type="submission" date="2024-07" db="EMBL/GenBank/DDBJ databases">
        <authorList>
            <person name="Thanompreechachai J."/>
            <person name="Duangmal K."/>
        </authorList>
    </citation>
    <scope>NUCLEOTIDE SEQUENCE [LARGE SCALE GENOMIC DNA]</scope>
    <source>
        <strain evidence="1 2">KCTC 19886</strain>
    </source>
</reference>
<comment type="caution">
    <text evidence="1">The sequence shown here is derived from an EMBL/GenBank/DDBJ whole genome shotgun (WGS) entry which is preliminary data.</text>
</comment>
<dbReference type="InterPro" id="IPR003789">
    <property type="entry name" value="Asn/Gln_tRNA_amidoTrase-B-like"/>
</dbReference>
<dbReference type="RefSeq" id="WP_367637398.1">
    <property type="nucleotide sequence ID" value="NZ_JBFNQN010000004.1"/>
</dbReference>
<dbReference type="Gene3D" id="1.10.1510.10">
    <property type="entry name" value="Uncharacterised protein YqeY/AIM41 PF09424, N-terminal domain"/>
    <property type="match status" value="1"/>
</dbReference>
<dbReference type="Gene3D" id="1.10.10.410">
    <property type="match status" value="1"/>
</dbReference>
<accession>A0ABV3P5G6</accession>
<dbReference type="EMBL" id="JBFNQN010000004">
    <property type="protein sequence ID" value="MEW9264638.1"/>
    <property type="molecule type" value="Genomic_DNA"/>
</dbReference>
<dbReference type="InterPro" id="IPR019004">
    <property type="entry name" value="YqeY/Aim41"/>
</dbReference>
<keyword evidence="2" id="KW-1185">Reference proteome</keyword>
<proteinExistence type="predicted"/>